<reference evidence="5 6" key="1">
    <citation type="submission" date="2018-06" db="EMBL/GenBank/DDBJ databases">
        <authorList>
            <consortium name="Pathogen Informatics"/>
            <person name="Doyle S."/>
        </authorList>
    </citation>
    <scope>NUCLEOTIDE SEQUENCE [LARGE SCALE GENOMIC DNA]</scope>
    <source>
        <strain evidence="5 6">NCTC13093</strain>
    </source>
</reference>
<sequence>MFKKTAIALTMASVFAATSVMAATKDAPKAASQAIAPTIAVINLPLIMSEIPQTKSSQQALAKEFEGRENELKKLQDEGQKLAADLNSGKITGDKATEAQRKLAQLHSDFKLKATALEEDSRARFSQEQVKITSEVQKAIDKIANERGIQLVLREGSIAYTINALDISQDVIDMVSKAKK</sequence>
<feature type="coiled-coil region" evidence="3">
    <location>
        <begin position="58"/>
        <end position="85"/>
    </location>
</feature>
<comment type="similarity">
    <text evidence="1">Belongs to the Skp family.</text>
</comment>
<dbReference type="GO" id="GO:0050821">
    <property type="term" value="P:protein stabilization"/>
    <property type="evidence" value="ECO:0007669"/>
    <property type="project" value="TreeGrafter"/>
</dbReference>
<dbReference type="SUPFAM" id="SSF111384">
    <property type="entry name" value="OmpH-like"/>
    <property type="match status" value="1"/>
</dbReference>
<dbReference type="RefSeq" id="WP_113743874.1">
    <property type="nucleotide sequence ID" value="NZ_UAPU01000007.1"/>
</dbReference>
<dbReference type="EMBL" id="UAPV01000001">
    <property type="protein sequence ID" value="SPT69725.1"/>
    <property type="molecule type" value="Genomic_DNA"/>
</dbReference>
<dbReference type="AlphaFoldDB" id="A0A2X0X1X0"/>
<dbReference type="GO" id="GO:0051082">
    <property type="term" value="F:unfolded protein binding"/>
    <property type="evidence" value="ECO:0007669"/>
    <property type="project" value="InterPro"/>
</dbReference>
<evidence type="ECO:0000313" key="5">
    <source>
        <dbReference type="EMBL" id="SPT69725.1"/>
    </source>
</evidence>
<evidence type="ECO:0000256" key="3">
    <source>
        <dbReference type="SAM" id="Coils"/>
    </source>
</evidence>
<accession>A0A2X0X1X0</accession>
<feature type="chain" id="PRO_5016068458" evidence="4">
    <location>
        <begin position="23"/>
        <end position="180"/>
    </location>
</feature>
<evidence type="ECO:0000256" key="2">
    <source>
        <dbReference type="ARBA" id="ARBA00022729"/>
    </source>
</evidence>
<dbReference type="InterPro" id="IPR024930">
    <property type="entry name" value="Skp_dom_sf"/>
</dbReference>
<organism evidence="5 6">
    <name type="scientific">Anaerobiospirillum thomasii</name>
    <dbReference type="NCBI Taxonomy" id="179995"/>
    <lineage>
        <taxon>Bacteria</taxon>
        <taxon>Pseudomonadati</taxon>
        <taxon>Pseudomonadota</taxon>
        <taxon>Gammaproteobacteria</taxon>
        <taxon>Aeromonadales</taxon>
        <taxon>Succinivibrionaceae</taxon>
        <taxon>Anaerobiospirillum</taxon>
    </lineage>
</organism>
<keyword evidence="6" id="KW-1185">Reference proteome</keyword>
<feature type="signal peptide" evidence="4">
    <location>
        <begin position="1"/>
        <end position="22"/>
    </location>
</feature>
<protein>
    <submittedName>
        <fullName evidence="5">Outer membrane protein ompH</fullName>
    </submittedName>
</protein>
<evidence type="ECO:0000256" key="4">
    <source>
        <dbReference type="SAM" id="SignalP"/>
    </source>
</evidence>
<evidence type="ECO:0000313" key="6">
    <source>
        <dbReference type="Proteomes" id="UP000250086"/>
    </source>
</evidence>
<name>A0A2X0X1X0_9GAMM</name>
<gene>
    <name evidence="5" type="primary">skp</name>
    <name evidence="5" type="ORF">NCTC13093_01105</name>
</gene>
<dbReference type="PANTHER" id="PTHR35089">
    <property type="entry name" value="CHAPERONE PROTEIN SKP"/>
    <property type="match status" value="1"/>
</dbReference>
<dbReference type="InterPro" id="IPR005632">
    <property type="entry name" value="Chaperone_Skp"/>
</dbReference>
<dbReference type="PANTHER" id="PTHR35089:SF1">
    <property type="entry name" value="CHAPERONE PROTEIN SKP"/>
    <property type="match status" value="1"/>
</dbReference>
<evidence type="ECO:0000256" key="1">
    <source>
        <dbReference type="ARBA" id="ARBA00009091"/>
    </source>
</evidence>
<keyword evidence="2 4" id="KW-0732">Signal</keyword>
<dbReference type="Proteomes" id="UP000250086">
    <property type="component" value="Unassembled WGS sequence"/>
</dbReference>
<proteinExistence type="inferred from homology"/>
<keyword evidence="3" id="KW-0175">Coiled coil</keyword>
<dbReference type="Gene3D" id="3.30.910.20">
    <property type="entry name" value="Skp domain"/>
    <property type="match status" value="1"/>
</dbReference>
<dbReference type="Pfam" id="PF03938">
    <property type="entry name" value="OmpH"/>
    <property type="match status" value="1"/>
</dbReference>
<dbReference type="OrthoDB" id="5294628at2"/>
<dbReference type="SMART" id="SM00935">
    <property type="entry name" value="OmpH"/>
    <property type="match status" value="1"/>
</dbReference>
<dbReference type="GO" id="GO:0005829">
    <property type="term" value="C:cytosol"/>
    <property type="evidence" value="ECO:0007669"/>
    <property type="project" value="TreeGrafter"/>
</dbReference>